<dbReference type="InterPro" id="IPR011990">
    <property type="entry name" value="TPR-like_helical_dom_sf"/>
</dbReference>
<feature type="repeat" description="PPR" evidence="2">
    <location>
        <begin position="39"/>
        <end position="73"/>
    </location>
</feature>
<dbReference type="PANTHER" id="PTHR47926">
    <property type="entry name" value="PENTATRICOPEPTIDE REPEAT-CONTAINING PROTEIN"/>
    <property type="match status" value="1"/>
</dbReference>
<comment type="caution">
    <text evidence="3">The sequence shown here is derived from an EMBL/GenBank/DDBJ whole genome shotgun (WGS) entry which is preliminary data.</text>
</comment>
<dbReference type="Pfam" id="PF13041">
    <property type="entry name" value="PPR_2"/>
    <property type="match status" value="2"/>
</dbReference>
<evidence type="ECO:0000313" key="3">
    <source>
        <dbReference type="EMBL" id="EPS61875.1"/>
    </source>
</evidence>
<dbReference type="PANTHER" id="PTHR47926:SF448">
    <property type="entry name" value="PENTACOTRIPEPTIDE-REPEAT REGION OF PRORP DOMAIN-CONTAINING PROTEIN"/>
    <property type="match status" value="1"/>
</dbReference>
<proteinExistence type="predicted"/>
<dbReference type="EMBL" id="AUSU01006539">
    <property type="protein sequence ID" value="EPS61875.1"/>
    <property type="molecule type" value="Genomic_DNA"/>
</dbReference>
<dbReference type="Gene3D" id="1.25.40.10">
    <property type="entry name" value="Tetratricopeptide repeat domain"/>
    <property type="match status" value="5"/>
</dbReference>
<dbReference type="PROSITE" id="PS51375">
    <property type="entry name" value="PPR"/>
    <property type="match status" value="3"/>
</dbReference>
<dbReference type="GO" id="GO:0009451">
    <property type="term" value="P:RNA modification"/>
    <property type="evidence" value="ECO:0007669"/>
    <property type="project" value="InterPro"/>
</dbReference>
<organism evidence="3 4">
    <name type="scientific">Genlisea aurea</name>
    <dbReference type="NCBI Taxonomy" id="192259"/>
    <lineage>
        <taxon>Eukaryota</taxon>
        <taxon>Viridiplantae</taxon>
        <taxon>Streptophyta</taxon>
        <taxon>Embryophyta</taxon>
        <taxon>Tracheophyta</taxon>
        <taxon>Spermatophyta</taxon>
        <taxon>Magnoliopsida</taxon>
        <taxon>eudicotyledons</taxon>
        <taxon>Gunneridae</taxon>
        <taxon>Pentapetalae</taxon>
        <taxon>asterids</taxon>
        <taxon>lamiids</taxon>
        <taxon>Lamiales</taxon>
        <taxon>Lentibulariaceae</taxon>
        <taxon>Genlisea</taxon>
    </lineage>
</organism>
<keyword evidence="1" id="KW-0677">Repeat</keyword>
<reference evidence="3 4" key="1">
    <citation type="journal article" date="2013" name="BMC Genomics">
        <title>The miniature genome of a carnivorous plant Genlisea aurea contains a low number of genes and short non-coding sequences.</title>
        <authorList>
            <person name="Leushkin E.V."/>
            <person name="Sutormin R.A."/>
            <person name="Nabieva E.R."/>
            <person name="Penin A.A."/>
            <person name="Kondrashov A.S."/>
            <person name="Logacheva M.D."/>
        </authorList>
    </citation>
    <scope>NUCLEOTIDE SEQUENCE [LARGE SCALE GENOMIC DNA]</scope>
</reference>
<dbReference type="Pfam" id="PF01535">
    <property type="entry name" value="PPR"/>
    <property type="match status" value="3"/>
</dbReference>
<feature type="non-terminal residue" evidence="3">
    <location>
        <position position="560"/>
    </location>
</feature>
<evidence type="ECO:0000256" key="1">
    <source>
        <dbReference type="ARBA" id="ARBA00022737"/>
    </source>
</evidence>
<sequence length="560" mass="61489">PFLPKTTPSALATNIIVSYFEAGLVGEARNLFDEMSGRDVIAWSAMISGYSSRNMPEQSWSTFLEMMRDGGGGGVRPNEFTFSGVLRACRAMNCYSLSRGASVHGMAAKCGVLGNIYIANCLMDLYGSRRDSVHRAVAVFEEMEFKTRVSWTTLMASFTHLGDGHGALQFFRKFLLWEAELNPFIISIAIRASSSTGWRLYGEQIHGAVCKKGFESDVPVMNSLLDMYSRCSSSMAEAERCFQAMASSRDIISCNTMIASYQKSDPYRSLSLFRSLELAPTPFTFTSAVAAAATAAAFGVGEQVHGSAVRRGMESDVGVANALIDMYAKCGSIGRSRRVFEETEGKNLVSYTSMMAGYGSHGRGREAIRLFDRMIGSGMEPDRVVFVAALNACSHAGLVEEGLQLFDSMIGAHGIQPDREIYGCVVDLLGRAGRIEEAYETIERMPMAADESIWGAYLGACKAHRVVPAEAASRRAKKAAGIWGTYSALSNLYAGDGNWGEFRRMRRLMRGLRKKKEAGRSCIEVKNRVFSFVAMDRMAAEVDEIEAVYEVVHSLLLHMR</sequence>
<dbReference type="AlphaFoldDB" id="S8C543"/>
<accession>S8C543</accession>
<keyword evidence="4" id="KW-1185">Reference proteome</keyword>
<evidence type="ECO:0000313" key="4">
    <source>
        <dbReference type="Proteomes" id="UP000015453"/>
    </source>
</evidence>
<dbReference type="GO" id="GO:0003723">
    <property type="term" value="F:RNA binding"/>
    <property type="evidence" value="ECO:0007669"/>
    <property type="project" value="InterPro"/>
</dbReference>
<dbReference type="InterPro" id="IPR002885">
    <property type="entry name" value="PPR_rpt"/>
</dbReference>
<protein>
    <recommendedName>
        <fullName evidence="5">Pentatricopeptide repeat-containing protein</fullName>
    </recommendedName>
</protein>
<evidence type="ECO:0008006" key="5">
    <source>
        <dbReference type="Google" id="ProtNLM"/>
    </source>
</evidence>
<name>S8C543_9LAMI</name>
<dbReference type="Proteomes" id="UP000015453">
    <property type="component" value="Unassembled WGS sequence"/>
</dbReference>
<dbReference type="OrthoDB" id="609013at2759"/>
<dbReference type="NCBIfam" id="TIGR00756">
    <property type="entry name" value="PPR"/>
    <property type="match status" value="3"/>
</dbReference>
<feature type="repeat" description="PPR" evidence="2">
    <location>
        <begin position="382"/>
        <end position="417"/>
    </location>
</feature>
<gene>
    <name evidence="3" type="ORF">M569_12918</name>
</gene>
<evidence type="ECO:0000256" key="2">
    <source>
        <dbReference type="PROSITE-ProRule" id="PRU00708"/>
    </source>
</evidence>
<feature type="non-terminal residue" evidence="3">
    <location>
        <position position="1"/>
    </location>
</feature>
<dbReference type="FunFam" id="1.25.40.10:FF:000090">
    <property type="entry name" value="Pentatricopeptide repeat-containing protein, chloroplastic"/>
    <property type="match status" value="1"/>
</dbReference>
<feature type="repeat" description="PPR" evidence="2">
    <location>
        <begin position="347"/>
        <end position="381"/>
    </location>
</feature>
<dbReference type="InterPro" id="IPR046960">
    <property type="entry name" value="PPR_At4g14850-like_plant"/>
</dbReference>